<keyword evidence="5 7" id="KW-0807">Transducer</keyword>
<evidence type="ECO:0000256" key="6">
    <source>
        <dbReference type="ARBA" id="ARBA00029447"/>
    </source>
</evidence>
<dbReference type="PANTHER" id="PTHR32089">
    <property type="entry name" value="METHYL-ACCEPTING CHEMOTAXIS PROTEIN MCPB"/>
    <property type="match status" value="1"/>
</dbReference>
<keyword evidence="2 8" id="KW-0812">Transmembrane</keyword>
<gene>
    <name evidence="12" type="primary">mcpS_1</name>
    <name evidence="12" type="ORF">VAT7223_00621</name>
</gene>
<dbReference type="GO" id="GO:0016020">
    <property type="term" value="C:membrane"/>
    <property type="evidence" value="ECO:0007669"/>
    <property type="project" value="UniProtKB-SubCell"/>
</dbReference>
<dbReference type="AlphaFoldDB" id="A0A1C3IIY3"/>
<dbReference type="InterPro" id="IPR003660">
    <property type="entry name" value="HAMP_dom"/>
</dbReference>
<dbReference type="CDD" id="cd11386">
    <property type="entry name" value="MCP_signal"/>
    <property type="match status" value="1"/>
</dbReference>
<dbReference type="GO" id="GO:0007165">
    <property type="term" value="P:signal transduction"/>
    <property type="evidence" value="ECO:0007669"/>
    <property type="project" value="UniProtKB-KW"/>
</dbReference>
<dbReference type="GO" id="GO:0006935">
    <property type="term" value="P:chemotaxis"/>
    <property type="evidence" value="ECO:0007669"/>
    <property type="project" value="UniProtKB-ARBA"/>
</dbReference>
<evidence type="ECO:0000256" key="3">
    <source>
        <dbReference type="ARBA" id="ARBA00022989"/>
    </source>
</evidence>
<evidence type="ECO:0000313" key="12">
    <source>
        <dbReference type="EMBL" id="SBS61360.1"/>
    </source>
</evidence>
<accession>A0A1C3IIY3</accession>
<protein>
    <submittedName>
        <fullName evidence="12">Methyl-accepting chemotaxis protein McpS</fullName>
    </submittedName>
</protein>
<dbReference type="EMBL" id="FLQP01000008">
    <property type="protein sequence ID" value="SBS61360.1"/>
    <property type="molecule type" value="Genomic_DNA"/>
</dbReference>
<evidence type="ECO:0000259" key="9">
    <source>
        <dbReference type="PROSITE" id="PS50111"/>
    </source>
</evidence>
<organism evidence="12 13">
    <name type="scientific">Vibrio atlanticus</name>
    <dbReference type="NCBI Taxonomy" id="693153"/>
    <lineage>
        <taxon>Bacteria</taxon>
        <taxon>Pseudomonadati</taxon>
        <taxon>Pseudomonadota</taxon>
        <taxon>Gammaproteobacteria</taxon>
        <taxon>Vibrionales</taxon>
        <taxon>Vibrionaceae</taxon>
        <taxon>Vibrio</taxon>
    </lineage>
</organism>
<keyword evidence="3 8" id="KW-1133">Transmembrane helix</keyword>
<dbReference type="InterPro" id="IPR004089">
    <property type="entry name" value="MCPsignal_dom"/>
</dbReference>
<feature type="domain" description="Methyl-accepting transducer" evidence="9">
    <location>
        <begin position="377"/>
        <end position="613"/>
    </location>
</feature>
<dbReference type="Gene3D" id="1.10.287.950">
    <property type="entry name" value="Methyl-accepting chemotaxis protein"/>
    <property type="match status" value="1"/>
</dbReference>
<dbReference type="Pfam" id="PF00672">
    <property type="entry name" value="HAMP"/>
    <property type="match status" value="1"/>
</dbReference>
<evidence type="ECO:0000313" key="13">
    <source>
        <dbReference type="Proteomes" id="UP000092876"/>
    </source>
</evidence>
<evidence type="ECO:0000256" key="1">
    <source>
        <dbReference type="ARBA" id="ARBA00004141"/>
    </source>
</evidence>
<dbReference type="PROSITE" id="PS51753">
    <property type="entry name" value="HBM"/>
    <property type="match status" value="1"/>
</dbReference>
<name>A0A1C3IIY3_9VIBR</name>
<keyword evidence="4 8" id="KW-0472">Membrane</keyword>
<dbReference type="PROSITE" id="PS50111">
    <property type="entry name" value="CHEMOTAXIS_TRANSDUC_2"/>
    <property type="match status" value="1"/>
</dbReference>
<dbReference type="InterPro" id="IPR032255">
    <property type="entry name" value="HBM"/>
</dbReference>
<feature type="domain" description="HAMP" evidence="10">
    <location>
        <begin position="320"/>
        <end position="372"/>
    </location>
</feature>
<dbReference type="RefSeq" id="WP_065678269.1">
    <property type="nucleotide sequence ID" value="NZ_AP025461.1"/>
</dbReference>
<feature type="transmembrane region" description="Helical" evidence="8">
    <location>
        <begin position="299"/>
        <end position="322"/>
    </location>
</feature>
<evidence type="ECO:0000256" key="5">
    <source>
        <dbReference type="ARBA" id="ARBA00023224"/>
    </source>
</evidence>
<evidence type="ECO:0000259" key="11">
    <source>
        <dbReference type="PROSITE" id="PS51753"/>
    </source>
</evidence>
<evidence type="ECO:0000259" key="10">
    <source>
        <dbReference type="PROSITE" id="PS50885"/>
    </source>
</evidence>
<comment type="similarity">
    <text evidence="6">Belongs to the methyl-accepting chemotaxis (MCP) protein family.</text>
</comment>
<dbReference type="CDD" id="cd06225">
    <property type="entry name" value="HAMP"/>
    <property type="match status" value="1"/>
</dbReference>
<dbReference type="Pfam" id="PF00015">
    <property type="entry name" value="MCPsignal"/>
    <property type="match status" value="1"/>
</dbReference>
<reference evidence="13" key="1">
    <citation type="submission" date="2016-06" db="EMBL/GenBank/DDBJ databases">
        <authorList>
            <person name="Rodrigo-Torres Lidia"/>
            <person name="Arahal R.David."/>
        </authorList>
    </citation>
    <scope>NUCLEOTIDE SEQUENCE [LARGE SCALE GENOMIC DNA]</scope>
    <source>
        <strain evidence="13">CECT 7223</strain>
    </source>
</reference>
<dbReference type="Proteomes" id="UP000092876">
    <property type="component" value="Unassembled WGS sequence"/>
</dbReference>
<feature type="domain" description="HBM" evidence="11">
    <location>
        <begin position="45"/>
        <end position="286"/>
    </location>
</feature>
<dbReference type="FunFam" id="1.10.287.950:FF:000001">
    <property type="entry name" value="Methyl-accepting chemotaxis sensory transducer"/>
    <property type="match status" value="1"/>
</dbReference>
<evidence type="ECO:0000256" key="4">
    <source>
        <dbReference type="ARBA" id="ARBA00023136"/>
    </source>
</evidence>
<dbReference type="SUPFAM" id="SSF58104">
    <property type="entry name" value="Methyl-accepting chemotaxis protein (MCP) signaling domain"/>
    <property type="match status" value="1"/>
</dbReference>
<sequence>MFKNLKLGVKIGGSFGVVLTLLSIALVIGIYSIKNVDDEIVKYRTQTRQTNQFSKLQSNMLMLQINVKDFLITENDKNLKQYYFFIKKLNSIIMEADQEIDFSGRTNLVEKVDTAMRNYEIAFERVVSLLEQKDTIHNSILVPSGENMSRLIGDIIQSSYDDGDTELAYYASHVQEKMLLGRLFVVKFLQSNQTGDFNMAIENMDKALTDEIKKLSLRLHNSERREILIKLTHSHLSYIQAMRDIHDLIVERNNIITNHLEAIGSQVDILVDEMKQIVLKEQNILGVELQEHTDRSVKITLIVSVIAILFGGLCAHFLTLAITKPIQKAVDAANQLAQGDLAINVGITSKDETGKLLDAVQNTADHLKQMISTISTASSELASASEELAVVTEQTSKGIGLQETETEMVATAMNEMSATVQNVANNAAKASDAANQADKEAMSGAKVVEQTITSINLLSQSVNHSSGKMNEVQLEVLNISKILAVIREIAEQTNLLALNAAIEAARAGEQGRGFAVVADEVRSLAERTQGSTSEIQAIIEQLQVGTKSTVEAMDQGKIQADNCVAQAANASSALQAITSAINTINEMNMQIASASEQQSIVAEDIHQNVVNVKHIAEENAVAANQTSASSTEIARLAGDLGQLVSQFQV</sequence>
<evidence type="ECO:0000256" key="7">
    <source>
        <dbReference type="PROSITE-ProRule" id="PRU00284"/>
    </source>
</evidence>
<dbReference type="GeneID" id="94235258"/>
<dbReference type="SMART" id="SM00304">
    <property type="entry name" value="HAMP"/>
    <property type="match status" value="1"/>
</dbReference>
<proteinExistence type="inferred from homology"/>
<dbReference type="SMART" id="SM00283">
    <property type="entry name" value="MA"/>
    <property type="match status" value="1"/>
</dbReference>
<evidence type="ECO:0000256" key="8">
    <source>
        <dbReference type="SAM" id="Phobius"/>
    </source>
</evidence>
<comment type="subcellular location">
    <subcellularLocation>
        <location evidence="1">Membrane</location>
        <topology evidence="1">Multi-pass membrane protein</topology>
    </subcellularLocation>
</comment>
<dbReference type="PROSITE" id="PS50885">
    <property type="entry name" value="HAMP"/>
    <property type="match status" value="1"/>
</dbReference>
<feature type="transmembrane region" description="Helical" evidence="8">
    <location>
        <begin position="12"/>
        <end position="33"/>
    </location>
</feature>
<dbReference type="PANTHER" id="PTHR32089:SF119">
    <property type="entry name" value="METHYL-ACCEPTING CHEMOTAXIS PROTEIN CTPL"/>
    <property type="match status" value="1"/>
</dbReference>
<dbReference type="SMART" id="SM01358">
    <property type="entry name" value="HBM"/>
    <property type="match status" value="1"/>
</dbReference>
<evidence type="ECO:0000256" key="2">
    <source>
        <dbReference type="ARBA" id="ARBA00022692"/>
    </source>
</evidence>